<evidence type="ECO:0000259" key="4">
    <source>
        <dbReference type="Pfam" id="PF03816"/>
    </source>
</evidence>
<dbReference type="EMBL" id="JBHSBC010000045">
    <property type="protein sequence ID" value="MFC3985322.1"/>
    <property type="molecule type" value="Genomic_DNA"/>
</dbReference>
<protein>
    <submittedName>
        <fullName evidence="5">LCP family protein</fullName>
    </submittedName>
</protein>
<feature type="domain" description="Cell envelope-related transcriptional attenuator" evidence="4">
    <location>
        <begin position="266"/>
        <end position="369"/>
    </location>
</feature>
<evidence type="ECO:0000313" key="6">
    <source>
        <dbReference type="Proteomes" id="UP001595698"/>
    </source>
</evidence>
<comment type="similarity">
    <text evidence="1">Belongs to the LytR/CpsA/Psr (LCP) family.</text>
</comment>
<feature type="region of interest" description="Disordered" evidence="2">
    <location>
        <begin position="444"/>
        <end position="527"/>
    </location>
</feature>
<proteinExistence type="inferred from homology"/>
<feature type="transmembrane region" description="Helical" evidence="3">
    <location>
        <begin position="44"/>
        <end position="62"/>
    </location>
</feature>
<evidence type="ECO:0000256" key="1">
    <source>
        <dbReference type="ARBA" id="ARBA00006068"/>
    </source>
</evidence>
<sequence>MQDGSRRPGPRGPRRLGAVVGWTALSAILPGAGHLRAGWRRTGIALLSVYALLLLGVLWVLLTTDLGDLAGLLVTSTWLSAITIGAPVLGLAWFVLVVHSFTVLRPGMLRGPAQAVAGVIAGLLAITVVLPFGLAGQYATVSQSALDRIFSAPPATPAPRASSSQESDPWEGRTRVNILLLGGDADTHRVGVRTDSINLASIDVRTGNTVLLGLPRNLENIRFVPGSPMAKRFPNGFRLPANPDGSREDLLFSVWEYADSHPELFGGRKNQGARTLMETVGYTFGLRVDWYALVNMWGLARLIDAIGGLRLTVPQDIVFGKYNEGLVKAGTRRLGGADTMWFARSRTFSDDYTRMGRQRCVLSALLQQADPATVLSRFNRIALATRELLQTDIPRPMLEHLVPLALKVKSAEVTSVQFVPPLISTGYPDWAKIRSLTAKAVHTSSTASASRERLAAPATPTSGTTATPGVTSSPSATASSGATASPNATASSGATAGPSGARDTGTTSKSGKPTEPAPVKEINEGCA</sequence>
<dbReference type="PANTHER" id="PTHR33392">
    <property type="entry name" value="POLYISOPRENYL-TEICHOIC ACID--PEPTIDOGLYCAN TEICHOIC ACID TRANSFERASE TAGU"/>
    <property type="match status" value="1"/>
</dbReference>
<accession>A0ABV8F9H0</accession>
<keyword evidence="6" id="KW-1185">Reference proteome</keyword>
<dbReference type="Proteomes" id="UP001595698">
    <property type="component" value="Unassembled WGS sequence"/>
</dbReference>
<dbReference type="InterPro" id="IPR004474">
    <property type="entry name" value="LytR_CpsA_psr"/>
</dbReference>
<feature type="transmembrane region" description="Helical" evidence="3">
    <location>
        <begin position="82"/>
        <end position="104"/>
    </location>
</feature>
<dbReference type="PANTHER" id="PTHR33392:SF6">
    <property type="entry name" value="POLYISOPRENYL-TEICHOIC ACID--PEPTIDOGLYCAN TEICHOIC ACID TRANSFERASE TAGU"/>
    <property type="match status" value="1"/>
</dbReference>
<dbReference type="InterPro" id="IPR050922">
    <property type="entry name" value="LytR/CpsA/Psr_CW_biosynth"/>
</dbReference>
<dbReference type="Gene3D" id="3.40.630.190">
    <property type="entry name" value="LCP protein"/>
    <property type="match status" value="1"/>
</dbReference>
<dbReference type="Pfam" id="PF03816">
    <property type="entry name" value="LytR_cpsA_psr"/>
    <property type="match status" value="1"/>
</dbReference>
<keyword evidence="3" id="KW-1133">Transmembrane helix</keyword>
<feature type="transmembrane region" description="Helical" evidence="3">
    <location>
        <begin position="116"/>
        <end position="139"/>
    </location>
</feature>
<comment type="caution">
    <text evidence="5">The sequence shown here is derived from an EMBL/GenBank/DDBJ whole genome shotgun (WGS) entry which is preliminary data.</text>
</comment>
<keyword evidence="3" id="KW-0812">Transmembrane</keyword>
<evidence type="ECO:0000256" key="2">
    <source>
        <dbReference type="SAM" id="MobiDB-lite"/>
    </source>
</evidence>
<feature type="compositionally biased region" description="Low complexity" evidence="2">
    <location>
        <begin position="455"/>
        <end position="501"/>
    </location>
</feature>
<dbReference type="RefSeq" id="WP_386195381.1">
    <property type="nucleotide sequence ID" value="NZ_JBHSBC010000045.1"/>
</dbReference>
<evidence type="ECO:0000256" key="3">
    <source>
        <dbReference type="SAM" id="Phobius"/>
    </source>
</evidence>
<organism evidence="5 6">
    <name type="scientific">Streptosporangium jomthongense</name>
    <dbReference type="NCBI Taxonomy" id="1193683"/>
    <lineage>
        <taxon>Bacteria</taxon>
        <taxon>Bacillati</taxon>
        <taxon>Actinomycetota</taxon>
        <taxon>Actinomycetes</taxon>
        <taxon>Streptosporangiales</taxon>
        <taxon>Streptosporangiaceae</taxon>
        <taxon>Streptosporangium</taxon>
    </lineage>
</organism>
<gene>
    <name evidence="5" type="ORF">ACFOYY_34690</name>
</gene>
<feature type="transmembrane region" description="Helical" evidence="3">
    <location>
        <begin position="15"/>
        <end position="32"/>
    </location>
</feature>
<name>A0ABV8F9H0_9ACTN</name>
<reference evidence="6" key="1">
    <citation type="journal article" date="2019" name="Int. J. Syst. Evol. Microbiol.">
        <title>The Global Catalogue of Microorganisms (GCM) 10K type strain sequencing project: providing services to taxonomists for standard genome sequencing and annotation.</title>
        <authorList>
            <consortium name="The Broad Institute Genomics Platform"/>
            <consortium name="The Broad Institute Genome Sequencing Center for Infectious Disease"/>
            <person name="Wu L."/>
            <person name="Ma J."/>
        </authorList>
    </citation>
    <scope>NUCLEOTIDE SEQUENCE [LARGE SCALE GENOMIC DNA]</scope>
    <source>
        <strain evidence="6">TBRC 7912</strain>
    </source>
</reference>
<evidence type="ECO:0000313" key="5">
    <source>
        <dbReference type="EMBL" id="MFC3985322.1"/>
    </source>
</evidence>
<keyword evidence="3" id="KW-0472">Membrane</keyword>
<dbReference type="NCBIfam" id="TIGR00350">
    <property type="entry name" value="lytR_cpsA_psr"/>
    <property type="match status" value="1"/>
</dbReference>